<dbReference type="HOGENOM" id="CLU_039929_3_0_5"/>
<gene>
    <name evidence="10" type="ORF">FP2506_17429</name>
</gene>
<comment type="similarity">
    <text evidence="8">Belongs to the binding-protein-dependent transport system permease family. LivHM subfamily.</text>
</comment>
<evidence type="ECO:0000256" key="8">
    <source>
        <dbReference type="ARBA" id="ARBA00037998"/>
    </source>
</evidence>
<dbReference type="STRING" id="217511.GCA_001463845_01782"/>
<comment type="subcellular location">
    <subcellularLocation>
        <location evidence="1">Cell membrane</location>
        <topology evidence="1">Multi-pass membrane protein</topology>
    </subcellularLocation>
</comment>
<dbReference type="RefSeq" id="WP_007068600.1">
    <property type="nucleotide sequence ID" value="NZ_DS022272.1"/>
</dbReference>
<accession>Q0FY62</accession>
<feature type="transmembrane region" description="Helical" evidence="9">
    <location>
        <begin position="50"/>
        <end position="79"/>
    </location>
</feature>
<protein>
    <submittedName>
        <fullName evidence="10">Putative branched-chain amino acid transport permease</fullName>
    </submittedName>
</protein>
<keyword evidence="2" id="KW-0813">Transport</keyword>
<dbReference type="Proteomes" id="UP000004310">
    <property type="component" value="Unassembled WGS sequence"/>
</dbReference>
<dbReference type="PANTHER" id="PTHR11795">
    <property type="entry name" value="BRANCHED-CHAIN AMINO ACID TRANSPORT SYSTEM PERMEASE PROTEIN LIVH"/>
    <property type="match status" value="1"/>
</dbReference>
<dbReference type="GO" id="GO:0005886">
    <property type="term" value="C:plasma membrane"/>
    <property type="evidence" value="ECO:0007669"/>
    <property type="project" value="UniProtKB-SubCell"/>
</dbReference>
<keyword evidence="4 9" id="KW-0812">Transmembrane</keyword>
<keyword evidence="7 9" id="KW-0472">Membrane</keyword>
<dbReference type="GO" id="GO:0022857">
    <property type="term" value="F:transmembrane transporter activity"/>
    <property type="evidence" value="ECO:0007669"/>
    <property type="project" value="InterPro"/>
</dbReference>
<evidence type="ECO:0000256" key="3">
    <source>
        <dbReference type="ARBA" id="ARBA00022475"/>
    </source>
</evidence>
<keyword evidence="3" id="KW-1003">Cell membrane</keyword>
<keyword evidence="6 9" id="KW-1133">Transmembrane helix</keyword>
<keyword evidence="5" id="KW-0029">Amino-acid transport</keyword>
<feature type="transmembrane region" description="Helical" evidence="9">
    <location>
        <begin position="12"/>
        <end position="38"/>
    </location>
</feature>
<evidence type="ECO:0000256" key="5">
    <source>
        <dbReference type="ARBA" id="ARBA00022970"/>
    </source>
</evidence>
<dbReference type="Pfam" id="PF02653">
    <property type="entry name" value="BPD_transp_2"/>
    <property type="match status" value="1"/>
</dbReference>
<evidence type="ECO:0000256" key="7">
    <source>
        <dbReference type="ARBA" id="ARBA00023136"/>
    </source>
</evidence>
<comment type="caution">
    <text evidence="10">The sequence shown here is derived from an EMBL/GenBank/DDBJ whole genome shotgun (WGS) entry which is preliminary data.</text>
</comment>
<dbReference type="eggNOG" id="COG0559">
    <property type="taxonomic scope" value="Bacteria"/>
</dbReference>
<dbReference type="EMBL" id="AATP01000011">
    <property type="protein sequence ID" value="EAU39880.1"/>
    <property type="molecule type" value="Genomic_DNA"/>
</dbReference>
<keyword evidence="11" id="KW-1185">Reference proteome</keyword>
<evidence type="ECO:0000313" key="11">
    <source>
        <dbReference type="Proteomes" id="UP000004310"/>
    </source>
</evidence>
<evidence type="ECO:0000256" key="4">
    <source>
        <dbReference type="ARBA" id="ARBA00022692"/>
    </source>
</evidence>
<reference evidence="10 11" key="1">
    <citation type="journal article" date="2010" name="J. Bacteriol.">
        <title>Genome sequence of Fulvimarina pelagi HTCC2506T, a Mn(II)-oxidizing alphaproteobacterium possessing an aerobic anoxygenic photosynthetic gene cluster and Xanthorhodopsin.</title>
        <authorList>
            <person name="Kang I."/>
            <person name="Oh H.M."/>
            <person name="Lim S.I."/>
            <person name="Ferriera S."/>
            <person name="Giovannoni S.J."/>
            <person name="Cho J.C."/>
        </authorList>
    </citation>
    <scope>NUCLEOTIDE SEQUENCE [LARGE SCALE GENOMIC DNA]</scope>
    <source>
        <strain evidence="10 11">HTCC2506</strain>
    </source>
</reference>
<evidence type="ECO:0000256" key="2">
    <source>
        <dbReference type="ARBA" id="ARBA00022448"/>
    </source>
</evidence>
<dbReference type="GO" id="GO:0006865">
    <property type="term" value="P:amino acid transport"/>
    <property type="evidence" value="ECO:0007669"/>
    <property type="project" value="UniProtKB-KW"/>
</dbReference>
<dbReference type="InterPro" id="IPR001851">
    <property type="entry name" value="ABC_transp_permease"/>
</dbReference>
<evidence type="ECO:0000256" key="9">
    <source>
        <dbReference type="SAM" id="Phobius"/>
    </source>
</evidence>
<feature type="transmembrane region" description="Helical" evidence="9">
    <location>
        <begin position="147"/>
        <end position="168"/>
    </location>
</feature>
<sequence>MSLLAISEQAINGLIIGSFYALTALGLAVIFGVLRIVNFAHGELYMLGGYAYYLAIASLGIPPLAAILIAVAALFVIGAAIEGLLIRPIHTGKIDRPDEYAIMITFALSVFLLNLANSVFGPWPQRPEPLMRGRVEIGELIISGDRLAAASAAIVMIAIVVFALRYTWAGKAVRAVSQDRQAAEIYGISVQRAGLIAFGTGAALAGLAGALIGPVFNVVPIMGVVPVIKAYIIVVLGGLGSIPGAIIGAIILGQVESFATILIPDPSRALAYKDAYGLIVLVAVLLLRPQGLFGTKDRRA</sequence>
<organism evidence="10 11">
    <name type="scientific">Fulvimarina pelagi HTCC2506</name>
    <dbReference type="NCBI Taxonomy" id="314231"/>
    <lineage>
        <taxon>Bacteria</taxon>
        <taxon>Pseudomonadati</taxon>
        <taxon>Pseudomonadota</taxon>
        <taxon>Alphaproteobacteria</taxon>
        <taxon>Hyphomicrobiales</taxon>
        <taxon>Aurantimonadaceae</taxon>
        <taxon>Fulvimarina</taxon>
    </lineage>
</organism>
<dbReference type="CDD" id="cd06582">
    <property type="entry name" value="TM_PBP1_LivH_like"/>
    <property type="match status" value="1"/>
</dbReference>
<name>Q0FY62_9HYPH</name>
<evidence type="ECO:0000313" key="10">
    <source>
        <dbReference type="EMBL" id="EAU39880.1"/>
    </source>
</evidence>
<feature type="transmembrane region" description="Helical" evidence="9">
    <location>
        <begin position="100"/>
        <end position="120"/>
    </location>
</feature>
<dbReference type="InterPro" id="IPR052157">
    <property type="entry name" value="BCAA_transport_permease"/>
</dbReference>
<evidence type="ECO:0000256" key="1">
    <source>
        <dbReference type="ARBA" id="ARBA00004651"/>
    </source>
</evidence>
<proteinExistence type="inferred from homology"/>
<feature type="transmembrane region" description="Helical" evidence="9">
    <location>
        <begin position="189"/>
        <end position="212"/>
    </location>
</feature>
<dbReference type="AlphaFoldDB" id="Q0FY62"/>
<evidence type="ECO:0000256" key="6">
    <source>
        <dbReference type="ARBA" id="ARBA00022989"/>
    </source>
</evidence>
<dbReference type="PANTHER" id="PTHR11795:SF445">
    <property type="entry name" value="AMINO ACID ABC TRANSPORTER PERMEASE PROTEIN"/>
    <property type="match status" value="1"/>
</dbReference>